<dbReference type="PROSITE" id="PS51186">
    <property type="entry name" value="GNAT"/>
    <property type="match status" value="1"/>
</dbReference>
<dbReference type="InterPro" id="IPR016181">
    <property type="entry name" value="Acyl_CoA_acyltransferase"/>
</dbReference>
<dbReference type="GO" id="GO:0016747">
    <property type="term" value="F:acyltransferase activity, transferring groups other than amino-acyl groups"/>
    <property type="evidence" value="ECO:0007669"/>
    <property type="project" value="InterPro"/>
</dbReference>
<dbReference type="Gene3D" id="3.40.630.30">
    <property type="match status" value="1"/>
</dbReference>
<reference evidence="2 3" key="1">
    <citation type="submission" date="2019-09" db="EMBL/GenBank/DDBJ databases">
        <title>Mumia zhuanghuii sp. nov. isolated from the intestinal contents of plateau pika (Ochotona curzoniae) in the Qinghai-Tibet plateau of China.</title>
        <authorList>
            <person name="Tian Z."/>
        </authorList>
    </citation>
    <scope>NUCLEOTIDE SEQUENCE [LARGE SCALE GENOMIC DNA]</scope>
    <source>
        <strain evidence="3">350</strain>
    </source>
</reference>
<dbReference type="PANTHER" id="PTHR43610">
    <property type="entry name" value="BLL6696 PROTEIN"/>
    <property type="match status" value="1"/>
</dbReference>
<dbReference type="EMBL" id="VDFQ02000003">
    <property type="protein sequence ID" value="KAA1422923.1"/>
    <property type="molecule type" value="Genomic_DNA"/>
</dbReference>
<sequence>MRPSQWYEAQDMFGDHVTLTQLRPHHAEGVLAASGDDDVFAWMSFDRPTTLTEAEAVVARYLAMPDTNAWAQVDTKSGELAGITTFYEINPERRSLIIGGTWLGERFQRTGINTESKLMLLTHAFDTLGAVRVAWETDERNEQSQAAIERLGATREGLLRKHKPRKDGSWRNTVIYSVTDDEWSQVRDGLRSALDR</sequence>
<protein>
    <submittedName>
        <fullName evidence="2">GNAT family N-acetyltransferase</fullName>
    </submittedName>
</protein>
<dbReference type="PANTHER" id="PTHR43610:SF1">
    <property type="entry name" value="N-ACETYLTRANSFERASE DOMAIN-CONTAINING PROTEIN"/>
    <property type="match status" value="1"/>
</dbReference>
<name>A0A5Q6RXV7_9ACTN</name>
<dbReference type="InterPro" id="IPR000182">
    <property type="entry name" value="GNAT_dom"/>
</dbReference>
<dbReference type="OrthoDB" id="9795199at2"/>
<dbReference type="SUPFAM" id="SSF55729">
    <property type="entry name" value="Acyl-CoA N-acyltransferases (Nat)"/>
    <property type="match status" value="1"/>
</dbReference>
<organism evidence="2 3">
    <name type="scientific">Mumia zhuanghuii</name>
    <dbReference type="NCBI Taxonomy" id="2585211"/>
    <lineage>
        <taxon>Bacteria</taxon>
        <taxon>Bacillati</taxon>
        <taxon>Actinomycetota</taxon>
        <taxon>Actinomycetes</taxon>
        <taxon>Propionibacteriales</taxon>
        <taxon>Nocardioidaceae</taxon>
        <taxon>Mumia</taxon>
    </lineage>
</organism>
<proteinExistence type="predicted"/>
<keyword evidence="2" id="KW-0808">Transferase</keyword>
<gene>
    <name evidence="2" type="ORF">FE697_012335</name>
</gene>
<dbReference type="Pfam" id="PF13302">
    <property type="entry name" value="Acetyltransf_3"/>
    <property type="match status" value="1"/>
</dbReference>
<feature type="domain" description="N-acetyltransferase" evidence="1">
    <location>
        <begin position="17"/>
        <end position="181"/>
    </location>
</feature>
<dbReference type="Proteomes" id="UP000307768">
    <property type="component" value="Unassembled WGS sequence"/>
</dbReference>
<evidence type="ECO:0000313" key="2">
    <source>
        <dbReference type="EMBL" id="KAA1422923.1"/>
    </source>
</evidence>
<evidence type="ECO:0000259" key="1">
    <source>
        <dbReference type="PROSITE" id="PS51186"/>
    </source>
</evidence>
<dbReference type="AlphaFoldDB" id="A0A5Q6RXV7"/>
<accession>A0A5Q6RXV7</accession>
<comment type="caution">
    <text evidence="2">The sequence shown here is derived from an EMBL/GenBank/DDBJ whole genome shotgun (WGS) entry which is preliminary data.</text>
</comment>
<dbReference type="RefSeq" id="WP_149769874.1">
    <property type="nucleotide sequence ID" value="NZ_VDFQ02000003.1"/>
</dbReference>
<evidence type="ECO:0000313" key="3">
    <source>
        <dbReference type="Proteomes" id="UP000307768"/>
    </source>
</evidence>